<protein>
    <submittedName>
        <fullName evidence="2">Uncharacterized protein</fullName>
    </submittedName>
</protein>
<gene>
    <name evidence="2" type="ORF">HMPREF9440_01277</name>
</gene>
<dbReference type="EMBL" id="AFBQ01000176">
    <property type="protein sequence ID" value="EHY31346.1"/>
    <property type="molecule type" value="Genomic_DNA"/>
</dbReference>
<sequence>MQELSGRGSPSAGLSCLRVKARILPSPRPFTGPRRCFLVRAFVPVLGAGLNRPRQRHGKPGGRLNRSFTAQAEEGV</sequence>
<evidence type="ECO:0000256" key="1">
    <source>
        <dbReference type="SAM" id="MobiDB-lite"/>
    </source>
</evidence>
<name>H3KEW2_9BURK</name>
<dbReference type="Proteomes" id="UP000004956">
    <property type="component" value="Unassembled WGS sequence"/>
</dbReference>
<proteinExistence type="predicted"/>
<comment type="caution">
    <text evidence="2">The sequence shown here is derived from an EMBL/GenBank/DDBJ whole genome shotgun (WGS) entry which is preliminary data.</text>
</comment>
<evidence type="ECO:0000313" key="2">
    <source>
        <dbReference type="EMBL" id="EHY31346.1"/>
    </source>
</evidence>
<organism evidence="2 3">
    <name type="scientific">Sutterella parvirubra YIT 11816</name>
    <dbReference type="NCBI Taxonomy" id="762967"/>
    <lineage>
        <taxon>Bacteria</taxon>
        <taxon>Pseudomonadati</taxon>
        <taxon>Pseudomonadota</taxon>
        <taxon>Betaproteobacteria</taxon>
        <taxon>Burkholderiales</taxon>
        <taxon>Sutterellaceae</taxon>
        <taxon>Sutterella</taxon>
    </lineage>
</organism>
<reference evidence="2 3" key="1">
    <citation type="submission" date="2011-11" db="EMBL/GenBank/DDBJ databases">
        <authorList>
            <person name="Weinstock G."/>
            <person name="Sodergren E."/>
            <person name="Clifton S."/>
            <person name="Fulton L."/>
            <person name="Fulton B."/>
            <person name="Courtney L."/>
            <person name="Fronick C."/>
            <person name="Harrison M."/>
            <person name="Strong C."/>
            <person name="Farmer C."/>
            <person name="Delahaunty K."/>
            <person name="Markovic C."/>
            <person name="Hall O."/>
            <person name="Minx P."/>
            <person name="Tomlinson C."/>
            <person name="Mitreva M."/>
            <person name="Hou S."/>
            <person name="Chen J."/>
            <person name="Wollam A."/>
            <person name="Pepin K.H."/>
            <person name="Johnson M."/>
            <person name="Bhonagiri V."/>
            <person name="Zhang X."/>
            <person name="Suruliraj S."/>
            <person name="Warren W."/>
            <person name="Chinwalla A."/>
            <person name="Mardis E.R."/>
            <person name="Wilson R.K."/>
        </authorList>
    </citation>
    <scope>NUCLEOTIDE SEQUENCE [LARGE SCALE GENOMIC DNA]</scope>
    <source>
        <strain evidence="2 3">YIT 11816</strain>
    </source>
</reference>
<keyword evidence="3" id="KW-1185">Reference proteome</keyword>
<dbReference type="AlphaFoldDB" id="H3KEW2"/>
<dbReference type="HOGENOM" id="CLU_2653147_0_0_4"/>
<evidence type="ECO:0000313" key="3">
    <source>
        <dbReference type="Proteomes" id="UP000004956"/>
    </source>
</evidence>
<accession>H3KEW2</accession>
<feature type="region of interest" description="Disordered" evidence="1">
    <location>
        <begin position="50"/>
        <end position="76"/>
    </location>
</feature>